<comment type="caution">
    <text evidence="2">The sequence shown here is derived from an EMBL/GenBank/DDBJ whole genome shotgun (WGS) entry which is preliminary data.</text>
</comment>
<evidence type="ECO:0000313" key="2">
    <source>
        <dbReference type="EMBL" id="MFD2570155.1"/>
    </source>
</evidence>
<feature type="domain" description="PIN" evidence="1">
    <location>
        <begin position="23"/>
        <end position="128"/>
    </location>
</feature>
<dbReference type="InterPro" id="IPR029060">
    <property type="entry name" value="PIN-like_dom_sf"/>
</dbReference>
<dbReference type="InterPro" id="IPR002716">
    <property type="entry name" value="PIN_dom"/>
</dbReference>
<dbReference type="EMBL" id="JBHULN010000002">
    <property type="protein sequence ID" value="MFD2570155.1"/>
    <property type="molecule type" value="Genomic_DNA"/>
</dbReference>
<name>A0ABW5LZE5_9BACT</name>
<dbReference type="NCBIfam" id="TIGR00305">
    <property type="entry name" value="putative toxin-antitoxin system toxin component, PIN family"/>
    <property type="match status" value="1"/>
</dbReference>
<evidence type="ECO:0000313" key="3">
    <source>
        <dbReference type="Proteomes" id="UP001597469"/>
    </source>
</evidence>
<protein>
    <submittedName>
        <fullName evidence="2">Toxin-antitoxin system toxin component, PIN family</fullName>
    </submittedName>
</protein>
<accession>A0ABW5LZE5</accession>
<dbReference type="InterPro" id="IPR002850">
    <property type="entry name" value="PIN_toxin-like"/>
</dbReference>
<organism evidence="2 3">
    <name type="scientific">Spirosoma soli</name>
    <dbReference type="NCBI Taxonomy" id="1770529"/>
    <lineage>
        <taxon>Bacteria</taxon>
        <taxon>Pseudomonadati</taxon>
        <taxon>Bacteroidota</taxon>
        <taxon>Cytophagia</taxon>
        <taxon>Cytophagales</taxon>
        <taxon>Cytophagaceae</taxon>
        <taxon>Spirosoma</taxon>
    </lineage>
</organism>
<dbReference type="SUPFAM" id="SSF88723">
    <property type="entry name" value="PIN domain-like"/>
    <property type="match status" value="1"/>
</dbReference>
<dbReference type="PANTHER" id="PTHR34610:SF3">
    <property type="entry name" value="SSL7007 PROTEIN"/>
    <property type="match status" value="1"/>
</dbReference>
<dbReference type="PANTHER" id="PTHR34610">
    <property type="entry name" value="SSL7007 PROTEIN"/>
    <property type="match status" value="1"/>
</dbReference>
<dbReference type="Proteomes" id="UP001597469">
    <property type="component" value="Unassembled WGS sequence"/>
</dbReference>
<evidence type="ECO:0000259" key="1">
    <source>
        <dbReference type="Pfam" id="PF13470"/>
    </source>
</evidence>
<dbReference type="Pfam" id="PF13470">
    <property type="entry name" value="PIN_3"/>
    <property type="match status" value="1"/>
</dbReference>
<reference evidence="3" key="1">
    <citation type="journal article" date="2019" name="Int. J. Syst. Evol. Microbiol.">
        <title>The Global Catalogue of Microorganisms (GCM) 10K type strain sequencing project: providing services to taxonomists for standard genome sequencing and annotation.</title>
        <authorList>
            <consortium name="The Broad Institute Genomics Platform"/>
            <consortium name="The Broad Institute Genome Sequencing Center for Infectious Disease"/>
            <person name="Wu L."/>
            <person name="Ma J."/>
        </authorList>
    </citation>
    <scope>NUCLEOTIDE SEQUENCE [LARGE SCALE GENOMIC DNA]</scope>
    <source>
        <strain evidence="3">KCTC 42805</strain>
    </source>
</reference>
<proteinExistence type="predicted"/>
<keyword evidence="3" id="KW-1185">Reference proteome</keyword>
<dbReference type="RefSeq" id="WP_381520399.1">
    <property type="nucleotide sequence ID" value="NZ_JBHULN010000002.1"/>
</dbReference>
<sequence length="152" mass="17358">MFRNYFASYVSETALRLPASTSIVFDTKVLISAFIFKGYADQVYRYCAERYILYTSEWMLDKLKDVLSREKFRLPPTLQEEIIAQIKADSQVVIPVNQLPTNSPDPDDNYVLQTALSVQANFLITGDEKHLLLLKQVQTTEIIAPRTSSSDI</sequence>
<gene>
    <name evidence="2" type="ORF">ACFSUS_05875</name>
</gene>